<dbReference type="InterPro" id="IPR053014">
    <property type="entry name" value="Cuticle_assoc_divergent"/>
</dbReference>
<dbReference type="InterPro" id="IPR006150">
    <property type="entry name" value="Cys_repeat_1"/>
</dbReference>
<dbReference type="PANTHER" id="PTHR46339:SF15">
    <property type="entry name" value="CC DOMAIN-CONTAINING PROTEIN"/>
    <property type="match status" value="1"/>
</dbReference>
<dbReference type="SMART" id="SM00289">
    <property type="entry name" value="WR1"/>
    <property type="match status" value="19"/>
</dbReference>
<dbReference type="InterPro" id="IPR028150">
    <property type="entry name" value="Lustrin_cystein"/>
</dbReference>
<dbReference type="Pfam" id="PF14625">
    <property type="entry name" value="Lustrin_cystein"/>
    <property type="match status" value="14"/>
</dbReference>
<keyword evidence="3" id="KW-1185">Reference proteome</keyword>
<feature type="compositionally biased region" description="Basic residues" evidence="1">
    <location>
        <begin position="555"/>
        <end position="567"/>
    </location>
</feature>
<feature type="compositionally biased region" description="Basic and acidic residues" evidence="1">
    <location>
        <begin position="664"/>
        <end position="673"/>
    </location>
</feature>
<dbReference type="EMBL" id="JBICBT010001125">
    <property type="protein sequence ID" value="KAL3081976.1"/>
    <property type="molecule type" value="Genomic_DNA"/>
</dbReference>
<dbReference type="PANTHER" id="PTHR46339">
    <property type="entry name" value="PROTEIN CBG15282-RELATED"/>
    <property type="match status" value="1"/>
</dbReference>
<reference evidence="2 3" key="1">
    <citation type="submission" date="2024-10" db="EMBL/GenBank/DDBJ databases">
        <authorList>
            <person name="Kim D."/>
        </authorList>
    </citation>
    <scope>NUCLEOTIDE SEQUENCE [LARGE SCALE GENOMIC DNA]</scope>
    <source>
        <strain evidence="2">BH-2024</strain>
    </source>
</reference>
<name>A0ABD2IRX5_9BILA</name>
<protein>
    <submittedName>
        <fullName evidence="2">Uncharacterized protein</fullName>
    </submittedName>
</protein>
<proteinExistence type="predicted"/>
<feature type="compositionally biased region" description="Polar residues" evidence="1">
    <location>
        <begin position="311"/>
        <end position="320"/>
    </location>
</feature>
<feature type="region of interest" description="Disordered" evidence="1">
    <location>
        <begin position="640"/>
        <end position="716"/>
    </location>
</feature>
<dbReference type="Proteomes" id="UP001620626">
    <property type="component" value="Unassembled WGS sequence"/>
</dbReference>
<sequence>MIIIAISSSSSSSSQLLQSSACAARAHAATTTRCSTTTRTTDCMPLHVVTVTTFVMLVALLICTPCDSTSGRKTRAAAATGDELCDARGLPMLMPPNQTVLQCTHDMDCLPPASCNKRSRVCCVQPLDQAPPPVGCPKGTRQLQNVNGEWVSCEPTRPSSCPGGALCYEDSLDGQHRCCGKDPGEGCGTGQRVLRHASNGSVQLCVPGALPECAGNAVCEWSFTIDRFQCCEPDSGCPAGEVPMFDKRGEVLICSPQEHNHQQNSRPACPPGAQCRFNFWIADYQCCGAVHQQQQLQAFKNTPSKVRAPSPVNSGTMPTSKLPSAQKFLSNNKCAPGEIAHIELGTASFTHCDHDMDCPQAFRCHNTQQICCGPPGQCPRDAEHPLRDEHGNVRLCLLTRPEVCPDESKCRETVSAISGAPTGQRVCCGMLTSYECTVADGTPFPSREYPQICELDNPVECPQDTICQASNMPGVSICCSGAEEDSDEQHQRALCPKGWNAPDQLNIFCHPTIRGSCPSSAACLLSPVSQQFVCCEPGATTDDNDNEDLLRHHLRHGRRHRARHRDHGRQSARSVSMRSLSCPSPDDRIELVGNGNPRHCTIDGRVPCGDGFICEQSVENPRIGVCCSAQRTPNRLIFQQAQQRQLPPVSRGRADSYGSDYSDNDDHGNRGGGERPSPSSSPLLELPAPRRTPSSSSSSRSSNRDEPTYRCPSGAQVPVLRNGQNVFCDLGAQRCPSGSSCVSALNAFGMMICCRNARQSLPLCPVGMQPEPSAIGYVPCDLLAPGQCSEGYQCVHSRDDPEMNICCSRLRNQPPSAAAAPICPNQQILLRDGSSPRYCSPRQGISACPNGYQCDESIGQPNVFVCCSIPSLAMCPQGFVSSLDVRTQSPIRCSPMDVSMCPAEAQCLQATNRASEFLCCESTEPGRVCPVPGQAALLKPNGRPEECTGPGSPCSKSSYTCQLSNVLNRYVCCGTPAAVVLCADGRETYQQEPGRVVQCNPITWPSECPAGYECALSNRPDVHVCCRRMTVPPNPNVPLPNTDLPPPLQTEQPIESITFRPPVDELTCPVGWSAYEDQRGAHHFCQDALDMTCPHGFSCAQSSVSGIFMCCRLASTIQCPHEYSTLMVNNNPRLCSLTVMRRSTTAGSGQSSSATAANTLHACPTGYTCMQSSVPAVYVCCGGAGLAGATGAGTGYGGSSGSGYGSSSGGYGSGTGGAVFPPAPPLVPALPPGTSGLITTNQMGQPYCMDGQMPAYLGQLVRYCVMLGQASECPPSYTCAMSNRPGLYVCCHPFPVNRRASKAQQMRDYSKTNTTNYGLISAATARRHCPDNREPYRNPETGELRSCGTAAALHGDLDSVQHGTCPPSFVCKRDVQRRKHAAKGEEAPRVCCSPIAFCPDARLPQVDPLTRHAKRCLSADVKVSPTASTVKRHHHYHGDSDNDYGNCTLPYTCQPSTVSGIFVCLKEWRERIPPPPPSSSSSLVIISHVEKVLRNNFAWDFFLAKWLNDWRILDPLASAGGSAAELHTCKSINEYPIHPSIHPPLPYTHSNRDRRG</sequence>
<gene>
    <name evidence="2" type="ORF">niasHT_032658</name>
</gene>
<evidence type="ECO:0000256" key="1">
    <source>
        <dbReference type="SAM" id="MobiDB-lite"/>
    </source>
</evidence>
<evidence type="ECO:0000313" key="2">
    <source>
        <dbReference type="EMBL" id="KAL3081976.1"/>
    </source>
</evidence>
<feature type="compositionally biased region" description="Low complexity" evidence="1">
    <location>
        <begin position="675"/>
        <end position="701"/>
    </location>
</feature>
<feature type="compositionally biased region" description="Polar residues" evidence="1">
    <location>
        <begin position="571"/>
        <end position="582"/>
    </location>
</feature>
<feature type="region of interest" description="Disordered" evidence="1">
    <location>
        <begin position="555"/>
        <end position="586"/>
    </location>
</feature>
<feature type="region of interest" description="Disordered" evidence="1">
    <location>
        <begin position="301"/>
        <end position="320"/>
    </location>
</feature>
<comment type="caution">
    <text evidence="2">The sequence shown here is derived from an EMBL/GenBank/DDBJ whole genome shotgun (WGS) entry which is preliminary data.</text>
</comment>
<organism evidence="2 3">
    <name type="scientific">Heterodera trifolii</name>
    <dbReference type="NCBI Taxonomy" id="157864"/>
    <lineage>
        <taxon>Eukaryota</taxon>
        <taxon>Metazoa</taxon>
        <taxon>Ecdysozoa</taxon>
        <taxon>Nematoda</taxon>
        <taxon>Chromadorea</taxon>
        <taxon>Rhabditida</taxon>
        <taxon>Tylenchina</taxon>
        <taxon>Tylenchomorpha</taxon>
        <taxon>Tylenchoidea</taxon>
        <taxon>Heteroderidae</taxon>
        <taxon>Heteroderinae</taxon>
        <taxon>Heterodera</taxon>
    </lineage>
</organism>
<evidence type="ECO:0000313" key="3">
    <source>
        <dbReference type="Proteomes" id="UP001620626"/>
    </source>
</evidence>
<accession>A0ABD2IRX5</accession>